<comment type="caution">
    <text evidence="2">The sequence shown here is derived from an EMBL/GenBank/DDBJ whole genome shotgun (WGS) entry which is preliminary data.</text>
</comment>
<feature type="region of interest" description="Disordered" evidence="1">
    <location>
        <begin position="25"/>
        <end position="47"/>
    </location>
</feature>
<reference evidence="2" key="1">
    <citation type="journal article" date="2021" name="Sci. Adv.">
        <title>The American lobster genome reveals insights on longevity, neural, and immune adaptations.</title>
        <authorList>
            <person name="Polinski J.M."/>
            <person name="Zimin A.V."/>
            <person name="Clark K.F."/>
            <person name="Kohn A.B."/>
            <person name="Sadowski N."/>
            <person name="Timp W."/>
            <person name="Ptitsyn A."/>
            <person name="Khanna P."/>
            <person name="Romanova D.Y."/>
            <person name="Williams P."/>
            <person name="Greenwood S.J."/>
            <person name="Moroz L.L."/>
            <person name="Walt D.R."/>
            <person name="Bodnar A.G."/>
        </authorList>
    </citation>
    <scope>NUCLEOTIDE SEQUENCE</scope>
    <source>
        <strain evidence="2">GMGI-L3</strain>
    </source>
</reference>
<name>A0A8J5JRP0_HOMAM</name>
<keyword evidence="3" id="KW-1185">Reference proteome</keyword>
<proteinExistence type="predicted"/>
<sequence>MGIRKEKERCGKFKGGVVSHISLEEPQEQQQQQLQQQQQQPRQLQHQ</sequence>
<dbReference type="EMBL" id="JAHLQT010026502">
    <property type="protein sequence ID" value="KAG7162990.1"/>
    <property type="molecule type" value="Genomic_DNA"/>
</dbReference>
<dbReference type="AlphaFoldDB" id="A0A8J5JRP0"/>
<evidence type="ECO:0000256" key="1">
    <source>
        <dbReference type="SAM" id="MobiDB-lite"/>
    </source>
</evidence>
<evidence type="ECO:0000313" key="2">
    <source>
        <dbReference type="EMBL" id="KAG7162990.1"/>
    </source>
</evidence>
<gene>
    <name evidence="2" type="ORF">Hamer_G002031</name>
</gene>
<protein>
    <submittedName>
        <fullName evidence="2">Uncharacterized protein</fullName>
    </submittedName>
</protein>
<accession>A0A8J5JRP0</accession>
<organism evidence="2 3">
    <name type="scientific">Homarus americanus</name>
    <name type="common">American lobster</name>
    <dbReference type="NCBI Taxonomy" id="6706"/>
    <lineage>
        <taxon>Eukaryota</taxon>
        <taxon>Metazoa</taxon>
        <taxon>Ecdysozoa</taxon>
        <taxon>Arthropoda</taxon>
        <taxon>Crustacea</taxon>
        <taxon>Multicrustacea</taxon>
        <taxon>Malacostraca</taxon>
        <taxon>Eumalacostraca</taxon>
        <taxon>Eucarida</taxon>
        <taxon>Decapoda</taxon>
        <taxon>Pleocyemata</taxon>
        <taxon>Astacidea</taxon>
        <taxon>Nephropoidea</taxon>
        <taxon>Nephropidae</taxon>
        <taxon>Homarus</taxon>
    </lineage>
</organism>
<dbReference type="Proteomes" id="UP000747542">
    <property type="component" value="Unassembled WGS sequence"/>
</dbReference>
<evidence type="ECO:0000313" key="3">
    <source>
        <dbReference type="Proteomes" id="UP000747542"/>
    </source>
</evidence>
<feature type="compositionally biased region" description="Low complexity" evidence="1">
    <location>
        <begin position="28"/>
        <end position="47"/>
    </location>
</feature>